<feature type="transmembrane region" description="Helical" evidence="8">
    <location>
        <begin position="155"/>
        <end position="174"/>
    </location>
</feature>
<evidence type="ECO:0000256" key="5">
    <source>
        <dbReference type="ARBA" id="ARBA00022692"/>
    </source>
</evidence>
<evidence type="ECO:0000256" key="7">
    <source>
        <dbReference type="ARBA" id="ARBA00023136"/>
    </source>
</evidence>
<dbReference type="InterPro" id="IPR052017">
    <property type="entry name" value="TSUP"/>
</dbReference>
<organism evidence="9 10">
    <name type="scientific">Prosthecobacter fusiformis</name>
    <dbReference type="NCBI Taxonomy" id="48464"/>
    <lineage>
        <taxon>Bacteria</taxon>
        <taxon>Pseudomonadati</taxon>
        <taxon>Verrucomicrobiota</taxon>
        <taxon>Verrucomicrobiia</taxon>
        <taxon>Verrucomicrobiales</taxon>
        <taxon>Verrucomicrobiaceae</taxon>
        <taxon>Prosthecobacter</taxon>
    </lineage>
</organism>
<dbReference type="PANTHER" id="PTHR30269">
    <property type="entry name" value="TRANSMEMBRANE PROTEIN YFCA"/>
    <property type="match status" value="1"/>
</dbReference>
<dbReference type="PANTHER" id="PTHR30269:SF0">
    <property type="entry name" value="MEMBRANE TRANSPORTER PROTEIN YFCA-RELATED"/>
    <property type="match status" value="1"/>
</dbReference>
<dbReference type="EMBL" id="SOCA01000006">
    <property type="protein sequence ID" value="TDU68092.1"/>
    <property type="molecule type" value="Genomic_DNA"/>
</dbReference>
<keyword evidence="6 8" id="KW-1133">Transmembrane helix</keyword>
<feature type="transmembrane region" description="Helical" evidence="8">
    <location>
        <begin position="68"/>
        <end position="91"/>
    </location>
</feature>
<feature type="transmembrane region" description="Helical" evidence="8">
    <location>
        <begin position="103"/>
        <end position="123"/>
    </location>
</feature>
<proteinExistence type="inferred from homology"/>
<evidence type="ECO:0000256" key="6">
    <source>
        <dbReference type="ARBA" id="ARBA00022989"/>
    </source>
</evidence>
<reference evidence="9 10" key="1">
    <citation type="submission" date="2019-03" db="EMBL/GenBank/DDBJ databases">
        <title>Genomic Encyclopedia of Archaeal and Bacterial Type Strains, Phase II (KMG-II): from individual species to whole genera.</title>
        <authorList>
            <person name="Goeker M."/>
        </authorList>
    </citation>
    <scope>NUCLEOTIDE SEQUENCE [LARGE SCALE GENOMIC DNA]</scope>
    <source>
        <strain evidence="9 10">ATCC 25309</strain>
    </source>
</reference>
<accession>A0A4R7RR94</accession>
<evidence type="ECO:0000256" key="2">
    <source>
        <dbReference type="ARBA" id="ARBA00009142"/>
    </source>
</evidence>
<protein>
    <recommendedName>
        <fullName evidence="8">Probable membrane transporter protein</fullName>
    </recommendedName>
</protein>
<evidence type="ECO:0000313" key="9">
    <source>
        <dbReference type="EMBL" id="TDU68092.1"/>
    </source>
</evidence>
<feature type="transmembrane region" description="Helical" evidence="8">
    <location>
        <begin position="228"/>
        <end position="246"/>
    </location>
</feature>
<dbReference type="Pfam" id="PF01925">
    <property type="entry name" value="TauE"/>
    <property type="match status" value="1"/>
</dbReference>
<dbReference type="AlphaFoldDB" id="A0A4R7RR94"/>
<comment type="caution">
    <text evidence="9">The sequence shown here is derived from an EMBL/GenBank/DDBJ whole genome shotgun (WGS) entry which is preliminary data.</text>
</comment>
<evidence type="ECO:0000256" key="3">
    <source>
        <dbReference type="ARBA" id="ARBA00022448"/>
    </source>
</evidence>
<evidence type="ECO:0000256" key="8">
    <source>
        <dbReference type="RuleBase" id="RU363041"/>
    </source>
</evidence>
<sequence>MTLTIALLLFVAGFSAGLIDAIAGGGGLISVPALLWAGLPPQIALGTNKMQSTWGTLLAVSRYMRAGLVRWGDVRVAVAVTFVFAMLGTYVVTQISNDVLKKIVPWLLLSIAAYALLSPRFGAQPVKARLTPGVFACLGGSILGFYDGFFGPGTGSFWTVACLSILGLELTRATAYTKVVNLTSNFASLLVFVIAGGIRYDIAAVMIAGQLIGARLGSGLVIRHGAPFIRIVFLIVVFAMVAKLLWDQWASHA</sequence>
<comment type="subcellular location">
    <subcellularLocation>
        <location evidence="1 8">Cell membrane</location>
        <topology evidence="1 8">Multi-pass membrane protein</topology>
    </subcellularLocation>
</comment>
<keyword evidence="10" id="KW-1185">Reference proteome</keyword>
<dbReference type="GO" id="GO:0005886">
    <property type="term" value="C:plasma membrane"/>
    <property type="evidence" value="ECO:0007669"/>
    <property type="project" value="UniProtKB-SubCell"/>
</dbReference>
<dbReference type="OrthoDB" id="554695at2"/>
<feature type="transmembrane region" description="Helical" evidence="8">
    <location>
        <begin position="186"/>
        <end position="208"/>
    </location>
</feature>
<name>A0A4R7RR94_9BACT</name>
<evidence type="ECO:0000256" key="4">
    <source>
        <dbReference type="ARBA" id="ARBA00022475"/>
    </source>
</evidence>
<dbReference type="InterPro" id="IPR002781">
    <property type="entry name" value="TM_pro_TauE-like"/>
</dbReference>
<keyword evidence="7 8" id="KW-0472">Membrane</keyword>
<gene>
    <name evidence="9" type="ORF">EI77_03209</name>
</gene>
<keyword evidence="4 8" id="KW-1003">Cell membrane</keyword>
<evidence type="ECO:0000313" key="10">
    <source>
        <dbReference type="Proteomes" id="UP000295662"/>
    </source>
</evidence>
<dbReference type="RefSeq" id="WP_133796236.1">
    <property type="nucleotide sequence ID" value="NZ_SOCA01000006.1"/>
</dbReference>
<keyword evidence="3" id="KW-0813">Transport</keyword>
<keyword evidence="5 8" id="KW-0812">Transmembrane</keyword>
<evidence type="ECO:0000256" key="1">
    <source>
        <dbReference type="ARBA" id="ARBA00004651"/>
    </source>
</evidence>
<dbReference type="Proteomes" id="UP000295662">
    <property type="component" value="Unassembled WGS sequence"/>
</dbReference>
<comment type="similarity">
    <text evidence="2 8">Belongs to the 4-toluene sulfonate uptake permease (TSUP) (TC 2.A.102) family.</text>
</comment>